<keyword evidence="1" id="KW-0472">Membrane</keyword>
<dbReference type="EMBL" id="JAHUTI010070122">
    <property type="protein sequence ID" value="MED6254967.1"/>
    <property type="molecule type" value="Genomic_DNA"/>
</dbReference>
<protein>
    <submittedName>
        <fullName evidence="2">Uncharacterized protein</fullName>
    </submittedName>
</protein>
<keyword evidence="1" id="KW-1133">Transmembrane helix</keyword>
<evidence type="ECO:0000256" key="1">
    <source>
        <dbReference type="SAM" id="Phobius"/>
    </source>
</evidence>
<keyword evidence="1" id="KW-0812">Transmembrane</keyword>
<organism evidence="2 3">
    <name type="scientific">Ataeniobius toweri</name>
    <dbReference type="NCBI Taxonomy" id="208326"/>
    <lineage>
        <taxon>Eukaryota</taxon>
        <taxon>Metazoa</taxon>
        <taxon>Chordata</taxon>
        <taxon>Craniata</taxon>
        <taxon>Vertebrata</taxon>
        <taxon>Euteleostomi</taxon>
        <taxon>Actinopterygii</taxon>
        <taxon>Neopterygii</taxon>
        <taxon>Teleostei</taxon>
        <taxon>Neoteleostei</taxon>
        <taxon>Acanthomorphata</taxon>
        <taxon>Ovalentaria</taxon>
        <taxon>Atherinomorphae</taxon>
        <taxon>Cyprinodontiformes</taxon>
        <taxon>Goodeidae</taxon>
        <taxon>Ataeniobius</taxon>
    </lineage>
</organism>
<comment type="caution">
    <text evidence="2">The sequence shown here is derived from an EMBL/GenBank/DDBJ whole genome shotgun (WGS) entry which is preliminary data.</text>
</comment>
<evidence type="ECO:0000313" key="2">
    <source>
        <dbReference type="EMBL" id="MED6254967.1"/>
    </source>
</evidence>
<reference evidence="2 3" key="1">
    <citation type="submission" date="2021-07" db="EMBL/GenBank/DDBJ databases">
        <authorList>
            <person name="Palmer J.M."/>
        </authorList>
    </citation>
    <scope>NUCLEOTIDE SEQUENCE [LARGE SCALE GENOMIC DNA]</scope>
    <source>
        <strain evidence="2 3">AT_MEX2019</strain>
        <tissue evidence="2">Muscle</tissue>
    </source>
</reference>
<feature type="transmembrane region" description="Helical" evidence="1">
    <location>
        <begin position="77"/>
        <end position="103"/>
    </location>
</feature>
<sequence length="113" mass="13229">MLYMNCFNKTWKNLDIPISIRYHLKCCKYLTAMHKVNDLMRNSFSYNLEVTVQMRSKSSQQKSESRLKTEVKKAVNIFYVCQLFLYIRLSLTFLGGGCMLLALPQCLLSMLLL</sequence>
<proteinExistence type="predicted"/>
<gene>
    <name evidence="2" type="ORF">ATANTOWER_002719</name>
</gene>
<keyword evidence="3" id="KW-1185">Reference proteome</keyword>
<dbReference type="Proteomes" id="UP001345963">
    <property type="component" value="Unassembled WGS sequence"/>
</dbReference>
<name>A0ABU7BWC7_9TELE</name>
<evidence type="ECO:0000313" key="3">
    <source>
        <dbReference type="Proteomes" id="UP001345963"/>
    </source>
</evidence>
<accession>A0ABU7BWC7</accession>